<dbReference type="GO" id="GO:0016874">
    <property type="term" value="F:ligase activity"/>
    <property type="evidence" value="ECO:0007669"/>
    <property type="project" value="UniProtKB-UniRule"/>
</dbReference>
<keyword evidence="14" id="KW-1185">Reference proteome</keyword>
<comment type="function">
    <text evidence="9">Involved in the maturation of [NiFe] hydrogenases. Along with HypE, it catalyzes the synthesis of the CN ligands of the active site iron of [NiFe]-hydrogenases. HypF functions as a carbamoyl transferase using carbamoylphosphate as a substrate and transferring the carboxamido moiety in an ATP-dependent reaction to the thiolate of the C-terminal cysteine of HypE yielding a protein-S-carboxamide.</text>
</comment>
<evidence type="ECO:0000256" key="9">
    <source>
        <dbReference type="PIRNR" id="PIRNR006256"/>
    </source>
</evidence>
<keyword evidence="3" id="KW-0436">Ligase</keyword>
<dbReference type="InterPro" id="IPR006070">
    <property type="entry name" value="Sua5-like_dom"/>
</dbReference>
<name>A0A2U1U2Z0_9GAMM</name>
<dbReference type="GO" id="GO:0003998">
    <property type="term" value="F:acylphosphatase activity"/>
    <property type="evidence" value="ECO:0007669"/>
    <property type="project" value="UniProtKB-EC"/>
</dbReference>
<dbReference type="Gene3D" id="3.30.420.40">
    <property type="match status" value="1"/>
</dbReference>
<dbReference type="Pfam" id="PF17788">
    <property type="entry name" value="HypF_C"/>
    <property type="match status" value="1"/>
</dbReference>
<dbReference type="NCBIfam" id="TIGR00143">
    <property type="entry name" value="hypF"/>
    <property type="match status" value="1"/>
</dbReference>
<evidence type="ECO:0000256" key="3">
    <source>
        <dbReference type="ARBA" id="ARBA00022598"/>
    </source>
</evidence>
<dbReference type="InterPro" id="IPR017945">
    <property type="entry name" value="DHBP_synth_RibB-like_a/b_dom"/>
</dbReference>
<dbReference type="PROSITE" id="PS51160">
    <property type="entry name" value="ACYLPHOSPHATASE_3"/>
    <property type="match status" value="1"/>
</dbReference>
<evidence type="ECO:0000256" key="8">
    <source>
        <dbReference type="ARBA" id="ARBA00072168"/>
    </source>
</evidence>
<dbReference type="Gene3D" id="3.90.870.50">
    <property type="match status" value="1"/>
</dbReference>
<dbReference type="UniPathway" id="UPA00335"/>
<comment type="similarity">
    <text evidence="2 9">Belongs to the carbamoyltransferase HypF family.</text>
</comment>
<dbReference type="GO" id="GO:0003725">
    <property type="term" value="F:double-stranded RNA binding"/>
    <property type="evidence" value="ECO:0007669"/>
    <property type="project" value="InterPro"/>
</dbReference>
<evidence type="ECO:0000256" key="1">
    <source>
        <dbReference type="ARBA" id="ARBA00004711"/>
    </source>
</evidence>
<dbReference type="GO" id="GO:0016743">
    <property type="term" value="F:carboxyl- or carbamoyltransferase activity"/>
    <property type="evidence" value="ECO:0007669"/>
    <property type="project" value="UniProtKB-UniRule"/>
</dbReference>
<evidence type="ECO:0000256" key="2">
    <source>
        <dbReference type="ARBA" id="ARBA00008097"/>
    </source>
</evidence>
<dbReference type="RefSeq" id="WP_136166462.1">
    <property type="nucleotide sequence ID" value="NZ_KZ819078.1"/>
</dbReference>
<feature type="domain" description="Acylphosphatase-like" evidence="11">
    <location>
        <begin position="5"/>
        <end position="91"/>
    </location>
</feature>
<dbReference type="Pfam" id="PF22521">
    <property type="entry name" value="HypF_C_2"/>
    <property type="match status" value="1"/>
</dbReference>
<comment type="catalytic activity">
    <reaction evidence="7 9">
        <text>C-terminal L-cysteinyl-[HypE protein] + carbamoyl phosphate + ATP + H2O = C-terminal S-carboxamide-L-cysteinyl-[HypE protein] + AMP + phosphate + diphosphate + H(+)</text>
        <dbReference type="Rhea" id="RHEA:55636"/>
        <dbReference type="Rhea" id="RHEA-COMP:14247"/>
        <dbReference type="Rhea" id="RHEA-COMP:14392"/>
        <dbReference type="ChEBI" id="CHEBI:15377"/>
        <dbReference type="ChEBI" id="CHEBI:15378"/>
        <dbReference type="ChEBI" id="CHEBI:30616"/>
        <dbReference type="ChEBI" id="CHEBI:33019"/>
        <dbReference type="ChEBI" id="CHEBI:43474"/>
        <dbReference type="ChEBI" id="CHEBI:58228"/>
        <dbReference type="ChEBI" id="CHEBI:76913"/>
        <dbReference type="ChEBI" id="CHEBI:139126"/>
        <dbReference type="ChEBI" id="CHEBI:456215"/>
    </reaction>
</comment>
<keyword evidence="5" id="KW-0863">Zinc-finger</keyword>
<dbReference type="PROSITE" id="PS00150">
    <property type="entry name" value="ACYLPHOSPHATASE_1"/>
    <property type="match status" value="1"/>
</dbReference>
<reference evidence="13 14" key="1">
    <citation type="submission" date="2018-04" db="EMBL/GenBank/DDBJ databases">
        <title>Brenneria corticis sp.nov.</title>
        <authorList>
            <person name="Li Y."/>
        </authorList>
    </citation>
    <scope>NUCLEOTIDE SEQUENCE [LARGE SCALE GENOMIC DNA]</scope>
    <source>
        <strain evidence="13 14">CFCC 11842</strain>
    </source>
</reference>
<evidence type="ECO:0000313" key="14">
    <source>
        <dbReference type="Proteomes" id="UP000296159"/>
    </source>
</evidence>
<dbReference type="PIRSF" id="PIRSF006256">
    <property type="entry name" value="CMPcnvr_hdrg_mat"/>
    <property type="match status" value="1"/>
</dbReference>
<dbReference type="Pfam" id="PF01300">
    <property type="entry name" value="Sua5_yciO_yrdC"/>
    <property type="match status" value="1"/>
</dbReference>
<keyword evidence="13" id="KW-0808">Transferase</keyword>
<feature type="active site" evidence="10">
    <location>
        <position position="20"/>
    </location>
</feature>
<feature type="domain" description="YrdC-like" evidence="12">
    <location>
        <begin position="201"/>
        <end position="393"/>
    </location>
</feature>
<dbReference type="GO" id="GO:0051604">
    <property type="term" value="P:protein maturation"/>
    <property type="evidence" value="ECO:0007669"/>
    <property type="project" value="TreeGrafter"/>
</dbReference>
<evidence type="ECO:0000259" key="12">
    <source>
        <dbReference type="PROSITE" id="PS51163"/>
    </source>
</evidence>
<dbReference type="InterPro" id="IPR051060">
    <property type="entry name" value="Carbamoyltrans_HypF-like"/>
</dbReference>
<keyword evidence="6" id="KW-0862">Zinc</keyword>
<comment type="pathway">
    <text evidence="1 9">Protein modification; [NiFe] hydrogenase maturation.</text>
</comment>
<evidence type="ECO:0000256" key="6">
    <source>
        <dbReference type="ARBA" id="ARBA00022833"/>
    </source>
</evidence>
<dbReference type="Pfam" id="PF07503">
    <property type="entry name" value="zf-HYPF"/>
    <property type="match status" value="2"/>
</dbReference>
<evidence type="ECO:0000256" key="10">
    <source>
        <dbReference type="PROSITE-ProRule" id="PRU00520"/>
    </source>
</evidence>
<dbReference type="SUPFAM" id="SSF54975">
    <property type="entry name" value="Acylphosphatase/BLUF domain-like"/>
    <property type="match status" value="1"/>
</dbReference>
<dbReference type="PANTHER" id="PTHR42959:SF1">
    <property type="entry name" value="CARBAMOYLTRANSFERASE HYPF"/>
    <property type="match status" value="1"/>
</dbReference>
<dbReference type="GO" id="GO:0008270">
    <property type="term" value="F:zinc ion binding"/>
    <property type="evidence" value="ECO:0007669"/>
    <property type="project" value="UniProtKB-KW"/>
</dbReference>
<evidence type="ECO:0000313" key="13">
    <source>
        <dbReference type="EMBL" id="PWC16007.1"/>
    </source>
</evidence>
<evidence type="ECO:0000256" key="4">
    <source>
        <dbReference type="ARBA" id="ARBA00022723"/>
    </source>
</evidence>
<protein>
    <recommendedName>
        <fullName evidence="8 9">Carbamoyltransferase HypF</fullName>
        <ecNumber evidence="9">6.2.-.-</ecNumber>
    </recommendedName>
</protein>
<evidence type="ECO:0000259" key="11">
    <source>
        <dbReference type="PROSITE" id="PS51160"/>
    </source>
</evidence>
<proteinExistence type="inferred from homology"/>
<dbReference type="InterPro" id="IPR055128">
    <property type="entry name" value="HypF_C_2"/>
</dbReference>
<dbReference type="InterPro" id="IPR004421">
    <property type="entry name" value="Carbamoyltransferase_HypF"/>
</dbReference>
<comment type="caution">
    <text evidence="13">The sequence shown here is derived from an EMBL/GenBank/DDBJ whole genome shotgun (WGS) entry which is preliminary data.</text>
</comment>
<keyword evidence="10" id="KW-0378">Hydrolase</keyword>
<dbReference type="SUPFAM" id="SSF55821">
    <property type="entry name" value="YrdC/RibB"/>
    <property type="match status" value="1"/>
</dbReference>
<dbReference type="Gene3D" id="3.30.420.360">
    <property type="match status" value="1"/>
</dbReference>
<keyword evidence="4" id="KW-0479">Metal-binding</keyword>
<dbReference type="EC" id="6.2.-.-" evidence="9"/>
<dbReference type="PROSITE" id="PS51163">
    <property type="entry name" value="YRDC"/>
    <property type="match status" value="1"/>
</dbReference>
<gene>
    <name evidence="13" type="primary">hypF</name>
    <name evidence="13" type="ORF">DDT56_10875</name>
</gene>
<comment type="catalytic activity">
    <reaction evidence="10">
        <text>an acyl phosphate + H2O = a carboxylate + phosphate + H(+)</text>
        <dbReference type="Rhea" id="RHEA:14965"/>
        <dbReference type="ChEBI" id="CHEBI:15377"/>
        <dbReference type="ChEBI" id="CHEBI:15378"/>
        <dbReference type="ChEBI" id="CHEBI:29067"/>
        <dbReference type="ChEBI" id="CHEBI:43474"/>
        <dbReference type="ChEBI" id="CHEBI:59918"/>
        <dbReference type="EC" id="3.6.1.7"/>
    </reaction>
</comment>
<dbReference type="AlphaFoldDB" id="A0A2U1U2Z0"/>
<evidence type="ECO:0000256" key="7">
    <source>
        <dbReference type="ARBA" id="ARBA00048220"/>
    </source>
</evidence>
<dbReference type="Proteomes" id="UP000296159">
    <property type="component" value="Unassembled WGS sequence"/>
</dbReference>
<evidence type="ECO:0000256" key="5">
    <source>
        <dbReference type="ARBA" id="ARBA00022771"/>
    </source>
</evidence>
<dbReference type="EMBL" id="QDKH01000010">
    <property type="protein sequence ID" value="PWC16007.1"/>
    <property type="molecule type" value="Genomic_DNA"/>
</dbReference>
<dbReference type="InterPro" id="IPR036046">
    <property type="entry name" value="Acylphosphatase-like_dom_sf"/>
</dbReference>
<dbReference type="InterPro" id="IPR011125">
    <property type="entry name" value="Znf_HypF"/>
</dbReference>
<dbReference type="InterPro" id="IPR041440">
    <property type="entry name" value="HypF_C"/>
</dbReference>
<organism evidence="13 14">
    <name type="scientific">Brenneria corticis</name>
    <dbReference type="NCBI Taxonomy" id="2173106"/>
    <lineage>
        <taxon>Bacteria</taxon>
        <taxon>Pseudomonadati</taxon>
        <taxon>Pseudomonadota</taxon>
        <taxon>Gammaproteobacteria</taxon>
        <taxon>Enterobacterales</taxon>
        <taxon>Pectobacteriaceae</taxon>
        <taxon>Brenneria</taxon>
    </lineage>
</organism>
<dbReference type="InterPro" id="IPR001792">
    <property type="entry name" value="Acylphosphatase-like_dom"/>
</dbReference>
<feature type="active site" evidence="10">
    <location>
        <position position="38"/>
    </location>
</feature>
<accession>A0A2U1U2Z0</accession>
<sequence>MNNNGIQIRVKGKVQGVGFRPYVWQLAQQLKLCGSVSNDGAGVLIHLYQSENIERFINALPAGCPPLAHIDSITRRPWQWTAVPTAFVIEHSGAGRMDTQVVPDAATCEACRRELNDPDNRRYRYPFINCTHCGPRFTIIRRMPYDRPFTSMADFPLCPQCLAEYRQPADRRFHAQPNACPQCGPQVWLENAASQRLAEGEDAIRQAADALRAGKIVAIKGIGGFHLACDATNTQAVQRLRQRKHRPGKPLAVMAPDAAWLERCAAVDDMPAALRLLQSGAAPIVLLPWRQDGPLSASIAPGLSEVGMMLPANPLQHLLLAQVNLPLVMTSGNASGKPPALSNAQATEQLGAIADRWLMHNRDIVQRADDSLVRLHHQGLFKNRAEMLRRARGYVPDALPLPPGFAGQPALLALGADLKNTFCLLRDENAVVSQHLGDLEDSDVERQYRQSIALFEDIYRFAPGALAVDAHPGYISHRLGKQLAERRHIPCIEVLHHHAHIVSCLAEHQWPRDAGPVIGLALDGIGYGADGRWWGGECLLADYAQCRHLGGLPAVALPGGDLAARQPWRNLLAQWLRFVPDWQSLPHASAIPASSSALLSRAIARGINAPPASSAGRLFDAVAAATGFPHEAQSWEGEAACWLESLAWRSERFQRQRARWRPPVALPVLADGRLDLATFWRQWLDYRAAPADKAYAFHYALAQGFAALARRAARRHGIHTVALSGGVMHNRLLSVLLHQQLSGLTVLQPQRLPAGDGGLSLGQALIAAAQLSPAGAQG</sequence>
<dbReference type="Gene3D" id="3.30.110.120">
    <property type="match status" value="1"/>
</dbReference>
<dbReference type="Pfam" id="PF00708">
    <property type="entry name" value="Acylphosphatase"/>
    <property type="match status" value="1"/>
</dbReference>
<dbReference type="InterPro" id="IPR017968">
    <property type="entry name" value="Acylphosphatase_CS"/>
</dbReference>
<dbReference type="PANTHER" id="PTHR42959">
    <property type="entry name" value="CARBAMOYLTRANSFERASE"/>
    <property type="match status" value="1"/>
</dbReference>
<dbReference type="FunFam" id="3.30.420.40:FF:000124">
    <property type="entry name" value="Carbamoyltransferase HypF"/>
    <property type="match status" value="1"/>
</dbReference>